<dbReference type="Proteomes" id="UP000178187">
    <property type="component" value="Unassembled WGS sequence"/>
</dbReference>
<sequence>MDRLKRLFLLGLLFFILTGADYTDYEEFKVKWIHSVAQEVTLKGESGIYPVKPWTKEWDTNGDLKIDSREIVPMLKFVEDWRVHRLWQVVHKIDAEGADKVHITRKRFLSKWDTNGDWYIDSTEVAPVREELNRVNDQRLQDGHY</sequence>
<evidence type="ECO:0008006" key="3">
    <source>
        <dbReference type="Google" id="ProtNLM"/>
    </source>
</evidence>
<protein>
    <recommendedName>
        <fullName evidence="3">EF-hand domain-containing protein</fullName>
    </recommendedName>
</protein>
<accession>A0A1G1KWX2</accession>
<proteinExistence type="predicted"/>
<evidence type="ECO:0000313" key="1">
    <source>
        <dbReference type="EMBL" id="OGW97391.1"/>
    </source>
</evidence>
<dbReference type="AlphaFoldDB" id="A0A1G1KWX2"/>
<evidence type="ECO:0000313" key="2">
    <source>
        <dbReference type="Proteomes" id="UP000178187"/>
    </source>
</evidence>
<comment type="caution">
    <text evidence="1">The sequence shown here is derived from an EMBL/GenBank/DDBJ whole genome shotgun (WGS) entry which is preliminary data.</text>
</comment>
<name>A0A1G1KWX2_9BACT</name>
<dbReference type="EMBL" id="MHFR01000042">
    <property type="protein sequence ID" value="OGW97391.1"/>
    <property type="molecule type" value="Genomic_DNA"/>
</dbReference>
<reference evidence="1 2" key="1">
    <citation type="journal article" date="2016" name="Nat. Commun.">
        <title>Thousands of microbial genomes shed light on interconnected biogeochemical processes in an aquifer system.</title>
        <authorList>
            <person name="Anantharaman K."/>
            <person name="Brown C.T."/>
            <person name="Hug L.A."/>
            <person name="Sharon I."/>
            <person name="Castelle C.J."/>
            <person name="Probst A.J."/>
            <person name="Thomas B.C."/>
            <person name="Singh A."/>
            <person name="Wilkins M.J."/>
            <person name="Karaoz U."/>
            <person name="Brodie E.L."/>
            <person name="Williams K.H."/>
            <person name="Hubbard S.S."/>
            <person name="Banfield J.F."/>
        </authorList>
    </citation>
    <scope>NUCLEOTIDE SEQUENCE [LARGE SCALE GENOMIC DNA]</scope>
</reference>
<organism evidence="1 2">
    <name type="scientific">Candidatus Danuiimicrobium aquiferis</name>
    <dbReference type="NCBI Taxonomy" id="1801832"/>
    <lineage>
        <taxon>Bacteria</taxon>
        <taxon>Pseudomonadati</taxon>
        <taxon>Candidatus Omnitrophota</taxon>
        <taxon>Candidatus Danuiimicrobium</taxon>
    </lineage>
</organism>
<gene>
    <name evidence="1" type="ORF">A3G33_09355</name>
</gene>